<proteinExistence type="predicted"/>
<dbReference type="EMBL" id="BARW01016144">
    <property type="protein sequence ID" value="GAJ02059.1"/>
    <property type="molecule type" value="Genomic_DNA"/>
</dbReference>
<feature type="compositionally biased region" description="Basic residues" evidence="1">
    <location>
        <begin position="1"/>
        <end position="15"/>
    </location>
</feature>
<accession>X1T9X1</accession>
<reference evidence="2" key="1">
    <citation type="journal article" date="2014" name="Front. Microbiol.">
        <title>High frequency of phylogenetically diverse reductive dehalogenase-homologous genes in deep subseafloor sedimentary metagenomes.</title>
        <authorList>
            <person name="Kawai M."/>
            <person name="Futagami T."/>
            <person name="Toyoda A."/>
            <person name="Takaki Y."/>
            <person name="Nishi S."/>
            <person name="Hori S."/>
            <person name="Arai W."/>
            <person name="Tsubouchi T."/>
            <person name="Morono Y."/>
            <person name="Uchiyama I."/>
            <person name="Ito T."/>
            <person name="Fujiyama A."/>
            <person name="Inagaki F."/>
            <person name="Takami H."/>
        </authorList>
    </citation>
    <scope>NUCLEOTIDE SEQUENCE</scope>
    <source>
        <strain evidence="2">Expedition CK06-06</strain>
    </source>
</reference>
<sequence length="32" mass="3647">ARKKPVKKRNNNNHKKLGENIAKKLVKALNPP</sequence>
<dbReference type="AlphaFoldDB" id="X1T9X1"/>
<evidence type="ECO:0000313" key="2">
    <source>
        <dbReference type="EMBL" id="GAJ02059.1"/>
    </source>
</evidence>
<evidence type="ECO:0000256" key="1">
    <source>
        <dbReference type="SAM" id="MobiDB-lite"/>
    </source>
</evidence>
<feature type="non-terminal residue" evidence="2">
    <location>
        <position position="1"/>
    </location>
</feature>
<protein>
    <submittedName>
        <fullName evidence="2">Uncharacterized protein</fullName>
    </submittedName>
</protein>
<comment type="caution">
    <text evidence="2">The sequence shown here is derived from an EMBL/GenBank/DDBJ whole genome shotgun (WGS) entry which is preliminary data.</text>
</comment>
<name>X1T9X1_9ZZZZ</name>
<organism evidence="2">
    <name type="scientific">marine sediment metagenome</name>
    <dbReference type="NCBI Taxonomy" id="412755"/>
    <lineage>
        <taxon>unclassified sequences</taxon>
        <taxon>metagenomes</taxon>
        <taxon>ecological metagenomes</taxon>
    </lineage>
</organism>
<gene>
    <name evidence="2" type="ORF">S12H4_28175</name>
</gene>
<feature type="region of interest" description="Disordered" evidence="1">
    <location>
        <begin position="1"/>
        <end position="23"/>
    </location>
</feature>